<dbReference type="InterPro" id="IPR004255">
    <property type="entry name" value="O-acyltransferase_WSD1_N"/>
</dbReference>
<dbReference type="Pfam" id="PF03007">
    <property type="entry name" value="WS_DGAT_cat"/>
    <property type="match status" value="1"/>
</dbReference>
<dbReference type="NCBIfam" id="TIGR02946">
    <property type="entry name" value="acyl_WS_DGAT"/>
    <property type="match status" value="1"/>
</dbReference>
<keyword evidence="5 11" id="KW-0444">Lipid biosynthesis</keyword>
<dbReference type="EMBL" id="CP127173">
    <property type="protein sequence ID" value="WIV53949.1"/>
    <property type="molecule type" value="Genomic_DNA"/>
</dbReference>
<dbReference type="InterPro" id="IPR009721">
    <property type="entry name" value="O-acyltransferase_WSD1_C"/>
</dbReference>
<keyword evidence="9 11" id="KW-0012">Acyltransferase</keyword>
<comment type="pathway">
    <text evidence="1 11">Glycerolipid metabolism; triacylglycerol biosynthesis.</text>
</comment>
<organism evidence="14 15">
    <name type="scientific">Amycolatopsis nalaikhensis</name>
    <dbReference type="NCBI Taxonomy" id="715472"/>
    <lineage>
        <taxon>Bacteria</taxon>
        <taxon>Bacillati</taxon>
        <taxon>Actinomycetota</taxon>
        <taxon>Actinomycetes</taxon>
        <taxon>Pseudonocardiales</taxon>
        <taxon>Pseudonocardiaceae</taxon>
        <taxon>Amycolatopsis</taxon>
    </lineage>
</organism>
<keyword evidence="7 11" id="KW-0319">Glycerol metabolism</keyword>
<evidence type="ECO:0000256" key="5">
    <source>
        <dbReference type="ARBA" id="ARBA00022516"/>
    </source>
</evidence>
<gene>
    <name evidence="14" type="ORF">QP939_34455</name>
</gene>
<dbReference type="RefSeq" id="WP_285450478.1">
    <property type="nucleotide sequence ID" value="NZ_CP127173.1"/>
</dbReference>
<evidence type="ECO:0000256" key="4">
    <source>
        <dbReference type="ARBA" id="ARBA00013244"/>
    </source>
</evidence>
<evidence type="ECO:0000256" key="1">
    <source>
        <dbReference type="ARBA" id="ARBA00004771"/>
    </source>
</evidence>
<evidence type="ECO:0000256" key="2">
    <source>
        <dbReference type="ARBA" id="ARBA00005189"/>
    </source>
</evidence>
<dbReference type="SUPFAM" id="SSF52777">
    <property type="entry name" value="CoA-dependent acyltransferases"/>
    <property type="match status" value="1"/>
</dbReference>
<dbReference type="InterPro" id="IPR014292">
    <property type="entry name" value="Acyl_transf_WS/DGAT"/>
</dbReference>
<sequence>MDRLSPLDAAFLEIEDADPGSSLAIASIAIAEGTAPGQDEFTAAVLARLSGVPRYHQKVRTVPFDLGPPVWVDDPAFDGSAHFGRVALPAPHDESALCELVALLMSERLERDRPLWEFWVIEGLPAGRWAILTKLHHALADGLAATDLQTIVFGDTAAGAPARVEAAPDPGGTQLLLDAVGTLLRTPWEQTRLLAREVLHPNRLARRVSDAARGLAALTSALLPASPTRLTGPLGRDRRYSTASVALADVQAVARAFDVTVNDVLLAAVSGGFRELLLHRGETPAADSVRTLVPVSVRTGTALDNEVSLLLPLLPVDLTDPVQRLIRVHRRLDALKAGKEADAGALVTGTAAHGPFAPIAWAIRAAAHLPQRNIVTVTTNVPGPAEPLSALGRRIVEIYPYVPIALRVRTGVAMLSYAGRMTFGITSDADTVPETGVLAKAIEREILALRDAARRAPAQR</sequence>
<evidence type="ECO:0000259" key="12">
    <source>
        <dbReference type="Pfam" id="PF03007"/>
    </source>
</evidence>
<comment type="similarity">
    <text evidence="3 11">Belongs to the long-chain O-acyltransferase family.</text>
</comment>
<evidence type="ECO:0000256" key="8">
    <source>
        <dbReference type="ARBA" id="ARBA00023098"/>
    </source>
</evidence>
<evidence type="ECO:0000313" key="14">
    <source>
        <dbReference type="EMBL" id="WIV53949.1"/>
    </source>
</evidence>
<evidence type="ECO:0000256" key="7">
    <source>
        <dbReference type="ARBA" id="ARBA00022798"/>
    </source>
</evidence>
<comment type="catalytic activity">
    <reaction evidence="10 11">
        <text>an acyl-CoA + a 1,2-diacyl-sn-glycerol = a triacyl-sn-glycerol + CoA</text>
        <dbReference type="Rhea" id="RHEA:10868"/>
        <dbReference type="ChEBI" id="CHEBI:17815"/>
        <dbReference type="ChEBI" id="CHEBI:57287"/>
        <dbReference type="ChEBI" id="CHEBI:58342"/>
        <dbReference type="ChEBI" id="CHEBI:64615"/>
        <dbReference type="EC" id="2.3.1.20"/>
    </reaction>
</comment>
<feature type="domain" description="O-acyltransferase WSD1 C-terminal" evidence="13">
    <location>
        <begin position="305"/>
        <end position="448"/>
    </location>
</feature>
<evidence type="ECO:0000313" key="15">
    <source>
        <dbReference type="Proteomes" id="UP001227101"/>
    </source>
</evidence>
<protein>
    <recommendedName>
        <fullName evidence="4 11">Diacylglycerol O-acyltransferase</fullName>
        <ecNumber evidence="4 11">2.3.1.20</ecNumber>
    </recommendedName>
</protein>
<reference evidence="14 15" key="1">
    <citation type="submission" date="2023-06" db="EMBL/GenBank/DDBJ databases">
        <authorList>
            <person name="Oyuntsetseg B."/>
            <person name="Kim S.B."/>
        </authorList>
    </citation>
    <scope>NUCLEOTIDE SEQUENCE [LARGE SCALE GENOMIC DNA]</scope>
    <source>
        <strain evidence="14 15">2-2</strain>
    </source>
</reference>
<accession>A0ABY8XEB9</accession>
<evidence type="ECO:0000256" key="6">
    <source>
        <dbReference type="ARBA" id="ARBA00022679"/>
    </source>
</evidence>
<keyword evidence="8 11" id="KW-0443">Lipid metabolism</keyword>
<feature type="domain" description="O-acyltransferase WSD1-like N-terminal" evidence="12">
    <location>
        <begin position="4"/>
        <end position="264"/>
    </location>
</feature>
<dbReference type="Proteomes" id="UP001227101">
    <property type="component" value="Chromosome"/>
</dbReference>
<keyword evidence="6 11" id="KW-0808">Transferase</keyword>
<dbReference type="InterPro" id="IPR045034">
    <property type="entry name" value="O-acyltransferase_WSD1-like"/>
</dbReference>
<evidence type="ECO:0000259" key="13">
    <source>
        <dbReference type="Pfam" id="PF06974"/>
    </source>
</evidence>
<comment type="pathway">
    <text evidence="2">Lipid metabolism.</text>
</comment>
<evidence type="ECO:0000256" key="11">
    <source>
        <dbReference type="RuleBase" id="RU361241"/>
    </source>
</evidence>
<proteinExistence type="inferred from homology"/>
<evidence type="ECO:0000256" key="3">
    <source>
        <dbReference type="ARBA" id="ARBA00009587"/>
    </source>
</evidence>
<dbReference type="PANTHER" id="PTHR31650">
    <property type="entry name" value="O-ACYLTRANSFERASE (WSD1-LIKE) FAMILY PROTEIN"/>
    <property type="match status" value="1"/>
</dbReference>
<dbReference type="Pfam" id="PF06974">
    <property type="entry name" value="WS_DGAT_C"/>
    <property type="match status" value="1"/>
</dbReference>
<dbReference type="EC" id="2.3.1.20" evidence="4 11"/>
<dbReference type="PANTHER" id="PTHR31650:SF1">
    <property type="entry name" value="WAX ESTER SYNTHASE_DIACYLGLYCEROL ACYLTRANSFERASE 4-RELATED"/>
    <property type="match status" value="1"/>
</dbReference>
<evidence type="ECO:0000256" key="10">
    <source>
        <dbReference type="ARBA" id="ARBA00048109"/>
    </source>
</evidence>
<evidence type="ECO:0000256" key="9">
    <source>
        <dbReference type="ARBA" id="ARBA00023315"/>
    </source>
</evidence>
<name>A0ABY8XEB9_9PSEU</name>
<keyword evidence="15" id="KW-1185">Reference proteome</keyword>